<feature type="domain" description="WYL" evidence="1">
    <location>
        <begin position="170"/>
        <end position="249"/>
    </location>
</feature>
<keyword evidence="3" id="KW-1185">Reference proteome</keyword>
<dbReference type="EMBL" id="JAFEJU010000003">
    <property type="protein sequence ID" value="MBT1175066.1"/>
    <property type="molecule type" value="Genomic_DNA"/>
</dbReference>
<dbReference type="InterPro" id="IPR026881">
    <property type="entry name" value="WYL_dom"/>
</dbReference>
<dbReference type="Pfam" id="PF13280">
    <property type="entry name" value="WYL"/>
    <property type="match status" value="1"/>
</dbReference>
<comment type="caution">
    <text evidence="2">The sequence shown here is derived from an EMBL/GenBank/DDBJ whole genome shotgun (WGS) entry which is preliminary data.</text>
</comment>
<organism evidence="2 3">
    <name type="scientific">Bifidobacterium colobi</name>
    <dbReference type="NCBI Taxonomy" id="2809026"/>
    <lineage>
        <taxon>Bacteria</taxon>
        <taxon>Bacillati</taxon>
        <taxon>Actinomycetota</taxon>
        <taxon>Actinomycetes</taxon>
        <taxon>Bifidobacteriales</taxon>
        <taxon>Bifidobacteriaceae</taxon>
        <taxon>Bifidobacterium</taxon>
    </lineage>
</organism>
<protein>
    <submittedName>
        <fullName evidence="2">WYL domain-containing protein</fullName>
    </submittedName>
</protein>
<evidence type="ECO:0000259" key="1">
    <source>
        <dbReference type="Pfam" id="PF13280"/>
    </source>
</evidence>
<dbReference type="RefSeq" id="WP_214376275.1">
    <property type="nucleotide sequence ID" value="NZ_JAFEJU010000003.1"/>
</dbReference>
<name>A0ABS5UWR4_9BIFI</name>
<sequence>MDAGYATDDSVDSAKRKTYAGNSALEILEVLWRHSYLGHGLSVREILDELATMHHTDDPRDLPTAKTVRNQLRKLSEAEFLGRHVGYITEEDSLKVGCKDPQPGWYVDAFLTPAEMRLLADSLTLSRISIDTLDELVGKIRELAGAAGESIDYLNHVTAYTHINGEFLSTIDQINQAIEDGHAISFQYCDYGPDGTMVPHISHTTGSRGIYIVDPYQMVYKNGRYYLICHMHGEHHLRIFVVNRIAGVTTRGANGPLRIEQPAPHDFDAVTFMRHRPYPVADAPVNIRMAIRDRSMLNNVFEWFDDPQVKQSKDGEQFEVIVEAPERAVFWWALQYSWDARLIIMEPQSLRDRLYQAGLHMANVYKPAP</sequence>
<dbReference type="InterPro" id="IPR051534">
    <property type="entry name" value="CBASS_pafABC_assoc_protein"/>
</dbReference>
<accession>A0ABS5UWR4</accession>
<dbReference type="PANTHER" id="PTHR34580:SF1">
    <property type="entry name" value="PROTEIN PAFC"/>
    <property type="match status" value="1"/>
</dbReference>
<dbReference type="PANTHER" id="PTHR34580">
    <property type="match status" value="1"/>
</dbReference>
<evidence type="ECO:0000313" key="2">
    <source>
        <dbReference type="EMBL" id="MBT1175066.1"/>
    </source>
</evidence>
<evidence type="ECO:0000313" key="3">
    <source>
        <dbReference type="Proteomes" id="UP000711736"/>
    </source>
</evidence>
<dbReference type="Proteomes" id="UP000711736">
    <property type="component" value="Unassembled WGS sequence"/>
</dbReference>
<gene>
    <name evidence="2" type="ORF">JS530_06045</name>
</gene>
<proteinExistence type="predicted"/>
<dbReference type="PROSITE" id="PS52050">
    <property type="entry name" value="WYL"/>
    <property type="match status" value="1"/>
</dbReference>
<reference evidence="2 3" key="1">
    <citation type="journal article" date="2021" name="Environ. Microbiol.">
        <title>Genetic insights into the dark matter of the mammalian gut microbiota through targeted genome reconstruction.</title>
        <authorList>
            <person name="Lugli G.A."/>
            <person name="Alessandri G."/>
            <person name="Milani C."/>
            <person name="Viappiani A."/>
            <person name="Fontana F."/>
            <person name="Tarracchini C."/>
            <person name="Mancabelli L."/>
            <person name="Argentini C."/>
            <person name="Ruiz L."/>
            <person name="Margolles A."/>
            <person name="van Sinderen D."/>
            <person name="Turroni F."/>
            <person name="Ventura M."/>
        </authorList>
    </citation>
    <scope>NUCLEOTIDE SEQUENCE [LARGE SCALE GENOMIC DNA]</scope>
    <source>
        <strain evidence="2 3">LC6</strain>
    </source>
</reference>